<keyword evidence="7 10" id="KW-0256">Endoplasmic reticulum</keyword>
<keyword evidence="8 10" id="KW-1133">Transmembrane helix</keyword>
<keyword evidence="6 10" id="KW-0812">Transmembrane</keyword>
<organism evidence="11 12">
    <name type="scientific">Hibiscus syriacus</name>
    <name type="common">Rose of Sharon</name>
    <dbReference type="NCBI Taxonomy" id="106335"/>
    <lineage>
        <taxon>Eukaryota</taxon>
        <taxon>Viridiplantae</taxon>
        <taxon>Streptophyta</taxon>
        <taxon>Embryophyta</taxon>
        <taxon>Tracheophyta</taxon>
        <taxon>Spermatophyta</taxon>
        <taxon>Magnoliopsida</taxon>
        <taxon>eudicotyledons</taxon>
        <taxon>Gunneridae</taxon>
        <taxon>Pentapetalae</taxon>
        <taxon>rosids</taxon>
        <taxon>malvids</taxon>
        <taxon>Malvales</taxon>
        <taxon>Malvaceae</taxon>
        <taxon>Malvoideae</taxon>
        <taxon>Hibiscus</taxon>
    </lineage>
</organism>
<evidence type="ECO:0000313" key="11">
    <source>
        <dbReference type="EMBL" id="KAE8728097.1"/>
    </source>
</evidence>
<evidence type="ECO:0000256" key="5">
    <source>
        <dbReference type="ARBA" id="ARBA00022679"/>
    </source>
</evidence>
<feature type="transmembrane region" description="Helical" evidence="10">
    <location>
        <begin position="127"/>
        <end position="145"/>
    </location>
</feature>
<dbReference type="PANTHER" id="PTHR12413">
    <property type="entry name" value="DOLICHYL GLYCOSYLTRANSFERASE"/>
    <property type="match status" value="1"/>
</dbReference>
<dbReference type="UniPathway" id="UPA00378"/>
<evidence type="ECO:0000256" key="2">
    <source>
        <dbReference type="ARBA" id="ARBA00004922"/>
    </source>
</evidence>
<evidence type="ECO:0000256" key="7">
    <source>
        <dbReference type="ARBA" id="ARBA00022824"/>
    </source>
</evidence>
<dbReference type="PANTHER" id="PTHR12413:SF1">
    <property type="entry name" value="DOLICHYL PYROPHOSPHATE MAN9GLCNAC2 ALPHA-1,3-GLUCOSYLTRANSFERASE"/>
    <property type="match status" value="1"/>
</dbReference>
<comment type="subcellular location">
    <subcellularLocation>
        <location evidence="1 10">Endoplasmic reticulum membrane</location>
        <topology evidence="1 10">Multi-pass membrane protein</topology>
    </subcellularLocation>
</comment>
<evidence type="ECO:0000256" key="3">
    <source>
        <dbReference type="ARBA" id="ARBA00008715"/>
    </source>
</evidence>
<evidence type="ECO:0000256" key="9">
    <source>
        <dbReference type="ARBA" id="ARBA00023136"/>
    </source>
</evidence>
<protein>
    <recommendedName>
        <fullName evidence="10">Alpha-1,3-glucosyltransferase</fullName>
        <ecNumber evidence="10">2.4.1.-</ecNumber>
    </recommendedName>
</protein>
<feature type="transmembrane region" description="Helical" evidence="10">
    <location>
        <begin position="403"/>
        <end position="422"/>
    </location>
</feature>
<comment type="similarity">
    <text evidence="3 10">Belongs to the ALG6/ALG8 glucosyltransferase family.</text>
</comment>
<dbReference type="EMBL" id="VEPZ02000279">
    <property type="protein sequence ID" value="KAE8728097.1"/>
    <property type="molecule type" value="Genomic_DNA"/>
</dbReference>
<reference evidence="11" key="1">
    <citation type="submission" date="2019-09" db="EMBL/GenBank/DDBJ databases">
        <title>Draft genome information of white flower Hibiscus syriacus.</title>
        <authorList>
            <person name="Kim Y.-M."/>
        </authorList>
    </citation>
    <scope>NUCLEOTIDE SEQUENCE [LARGE SCALE GENOMIC DNA]</scope>
    <source>
        <strain evidence="11">YM2019G1</strain>
    </source>
</reference>
<keyword evidence="4 10" id="KW-0328">Glycosyltransferase</keyword>
<accession>A0A6A3CH33</accession>
<sequence>MEITLNIPAKDWYRNSTFNDLSYWGLDYPPLTAYQSYIHGAFLKTFDPDSIALFTSRGYESYLGKLLMRWTVLSSDVLIFFPAVLYIVLVYCSMQLCIGQNNDVAWHVAMILLNPCLILIDHGDFQYNCISLGLTIAAIAAALSQKDLVASVLYCLALNQKQMSAYFAPAFFSYLLGTFSVAWWPYLQSKEAALAVLSRLAPFERGIFEDYVANFWCTSSMLVKWKKLYSTQSLRIFGLAATLLTCLPSMVQQVLAPSSKGFLYVLLNSSQHHFSSFKYAVHGKSILLPLLPLTLLALEVHQSLLWLTHFAMFSMFPLLHRDKLVLAYIALYALFLLVYFAPGGPSGRRNGSKTRDHSQTTKIGMEFISSIAFHPLVMGFLGLCSLVLHVIYITMHPTNKYPFLFEAVIMLICFSQFVLFTLQFKAVDAIETSNIKS</sequence>
<dbReference type="GO" id="GO:0042281">
    <property type="term" value="F:dolichyl pyrophosphate Man9GlcNAc2 alpha-1,3-glucosyltransferase activity"/>
    <property type="evidence" value="ECO:0007669"/>
    <property type="project" value="TreeGrafter"/>
</dbReference>
<feature type="transmembrane region" description="Helical" evidence="10">
    <location>
        <begin position="104"/>
        <end position="120"/>
    </location>
</feature>
<dbReference type="InterPro" id="IPR004856">
    <property type="entry name" value="Glyco_trans_ALG6/ALG8"/>
</dbReference>
<evidence type="ECO:0000313" key="12">
    <source>
        <dbReference type="Proteomes" id="UP000436088"/>
    </source>
</evidence>
<feature type="transmembrane region" description="Helical" evidence="10">
    <location>
        <begin position="325"/>
        <end position="342"/>
    </location>
</feature>
<keyword evidence="12" id="KW-1185">Reference proteome</keyword>
<feature type="transmembrane region" description="Helical" evidence="10">
    <location>
        <begin position="234"/>
        <end position="256"/>
    </location>
</feature>
<feature type="transmembrane region" description="Helical" evidence="10">
    <location>
        <begin position="276"/>
        <end position="296"/>
    </location>
</feature>
<evidence type="ECO:0000256" key="4">
    <source>
        <dbReference type="ARBA" id="ARBA00022676"/>
    </source>
</evidence>
<feature type="transmembrane region" description="Helical" evidence="10">
    <location>
        <begin position="77"/>
        <end position="98"/>
    </location>
</feature>
<evidence type="ECO:0000256" key="1">
    <source>
        <dbReference type="ARBA" id="ARBA00004477"/>
    </source>
</evidence>
<comment type="pathway">
    <text evidence="2 10">Protein modification; protein glycosylation.</text>
</comment>
<dbReference type="Proteomes" id="UP000436088">
    <property type="component" value="Unassembled WGS sequence"/>
</dbReference>
<evidence type="ECO:0000256" key="10">
    <source>
        <dbReference type="RuleBase" id="RU363110"/>
    </source>
</evidence>
<dbReference type="Pfam" id="PF03155">
    <property type="entry name" value="Alg6_Alg8"/>
    <property type="match status" value="1"/>
</dbReference>
<gene>
    <name evidence="11" type="ORF">F3Y22_tig00004779pilonHSYRG00090</name>
</gene>
<comment type="caution">
    <text evidence="11">The sequence shown here is derived from an EMBL/GenBank/DDBJ whole genome shotgun (WGS) entry which is preliminary data.</text>
</comment>
<feature type="transmembrane region" description="Helical" evidence="10">
    <location>
        <begin position="363"/>
        <end position="391"/>
    </location>
</feature>
<evidence type="ECO:0000256" key="6">
    <source>
        <dbReference type="ARBA" id="ARBA00022692"/>
    </source>
</evidence>
<keyword evidence="9 10" id="KW-0472">Membrane</keyword>
<dbReference type="AlphaFoldDB" id="A0A6A3CH33"/>
<name>A0A6A3CH33_HIBSY</name>
<keyword evidence="5 10" id="KW-0808">Transferase</keyword>
<evidence type="ECO:0000256" key="8">
    <source>
        <dbReference type="ARBA" id="ARBA00022989"/>
    </source>
</evidence>
<dbReference type="GO" id="GO:0005789">
    <property type="term" value="C:endoplasmic reticulum membrane"/>
    <property type="evidence" value="ECO:0007669"/>
    <property type="project" value="UniProtKB-SubCell"/>
</dbReference>
<proteinExistence type="inferred from homology"/>
<dbReference type="EC" id="2.4.1.-" evidence="10"/>
<feature type="transmembrane region" description="Helical" evidence="10">
    <location>
        <begin position="165"/>
        <end position="184"/>
    </location>
</feature>